<keyword evidence="4" id="KW-1185">Reference proteome</keyword>
<evidence type="ECO:0000313" key="4">
    <source>
        <dbReference type="Proteomes" id="UP001609219"/>
    </source>
</evidence>
<evidence type="ECO:0000313" key="3">
    <source>
        <dbReference type="Proteomes" id="UP001609176"/>
    </source>
</evidence>
<reference evidence="3 4" key="1">
    <citation type="submission" date="2024-10" db="EMBL/GenBank/DDBJ databases">
        <authorList>
            <person name="Riesco R."/>
        </authorList>
    </citation>
    <scope>NUCLEOTIDE SEQUENCE [LARGE SCALE GENOMIC DNA]</scope>
    <source>
        <strain evidence="2 3">NCIMB 15448</strain>
        <strain evidence="1 4">NCIMB 15450</strain>
    </source>
</reference>
<protein>
    <submittedName>
        <fullName evidence="1">Helix-turn-helix transcriptional regulator</fullName>
    </submittedName>
</protein>
<dbReference type="EMBL" id="JBIMSP010000036">
    <property type="protein sequence ID" value="MFH5244135.1"/>
    <property type="molecule type" value="Genomic_DNA"/>
</dbReference>
<comment type="caution">
    <text evidence="1">The sequence shown here is derived from an EMBL/GenBank/DDBJ whole genome shotgun (WGS) entry which is preliminary data.</text>
</comment>
<evidence type="ECO:0000313" key="1">
    <source>
        <dbReference type="EMBL" id="MFH5227528.1"/>
    </source>
</evidence>
<dbReference type="InterPro" id="IPR009061">
    <property type="entry name" value="DNA-bd_dom_put_sf"/>
</dbReference>
<name>A0ABW7JZ58_9NOCA</name>
<dbReference type="EMBL" id="JBIMSN010000012">
    <property type="protein sequence ID" value="MFH5227528.1"/>
    <property type="molecule type" value="Genomic_DNA"/>
</dbReference>
<gene>
    <name evidence="2" type="ORF">ACHIPV_19970</name>
    <name evidence="1" type="ORF">ACHIRB_02825</name>
</gene>
<sequence>MSHPPIERDMLTANEVREITGVPVSTLHDWASKRERGLDAPGPHHMRLSVRHRRWARQDVYTWLESARV</sequence>
<dbReference type="SUPFAM" id="SSF46955">
    <property type="entry name" value="Putative DNA-binding domain"/>
    <property type="match status" value="1"/>
</dbReference>
<accession>A0ABW7JZ58</accession>
<dbReference type="Proteomes" id="UP001609219">
    <property type="component" value="Unassembled WGS sequence"/>
</dbReference>
<organism evidence="1 4">
    <name type="scientific">Antrihabitans spumae</name>
    <dbReference type="NCBI Taxonomy" id="3373370"/>
    <lineage>
        <taxon>Bacteria</taxon>
        <taxon>Bacillati</taxon>
        <taxon>Actinomycetota</taxon>
        <taxon>Actinomycetes</taxon>
        <taxon>Mycobacteriales</taxon>
        <taxon>Nocardiaceae</taxon>
        <taxon>Antrihabitans</taxon>
    </lineage>
</organism>
<dbReference type="RefSeq" id="WP_395125512.1">
    <property type="nucleotide sequence ID" value="NZ_JBIMSN010000012.1"/>
</dbReference>
<dbReference type="Proteomes" id="UP001609176">
    <property type="component" value="Unassembled WGS sequence"/>
</dbReference>
<proteinExistence type="predicted"/>
<evidence type="ECO:0000313" key="2">
    <source>
        <dbReference type="EMBL" id="MFH5244135.1"/>
    </source>
</evidence>